<dbReference type="RefSeq" id="WP_163977929.1">
    <property type="nucleotide sequence ID" value="NZ_JABFOR010000046.1"/>
</dbReference>
<accession>A0AAP7DKX3</accession>
<protein>
    <submittedName>
        <fullName evidence="1">Uncharacterized protein</fullName>
    </submittedName>
</protein>
<dbReference type="Proteomes" id="UP000552038">
    <property type="component" value="Unassembled WGS sequence"/>
</dbReference>
<dbReference type="EMBL" id="JABFOR010000046">
    <property type="protein sequence ID" value="NOJ73480.1"/>
    <property type="molecule type" value="Genomic_DNA"/>
</dbReference>
<evidence type="ECO:0000313" key="2">
    <source>
        <dbReference type="Proteomes" id="UP000552038"/>
    </source>
</evidence>
<proteinExistence type="predicted"/>
<evidence type="ECO:0000313" key="1">
    <source>
        <dbReference type="EMBL" id="NOJ73480.1"/>
    </source>
</evidence>
<reference evidence="1 2" key="1">
    <citation type="submission" date="2020-05" db="EMBL/GenBank/DDBJ databases">
        <title>Whole genome sequencing and identification of novel metabolites from Paenibacillus alvei strain JR949.</title>
        <authorList>
            <person name="Rajendhran J."/>
            <person name="Sree Pranav P."/>
            <person name="Mahalakshmi B."/>
            <person name="Karthikeyan R."/>
        </authorList>
    </citation>
    <scope>NUCLEOTIDE SEQUENCE [LARGE SCALE GENOMIC DNA]</scope>
    <source>
        <strain evidence="1 2">JR949</strain>
    </source>
</reference>
<name>A0AAP7DKX3_PAEAL</name>
<gene>
    <name evidence="1" type="ORF">HMI46_23430</name>
</gene>
<dbReference type="AlphaFoldDB" id="A0AAP7DKX3"/>
<organism evidence="1 2">
    <name type="scientific">Paenibacillus alvei</name>
    <name type="common">Bacillus alvei</name>
    <dbReference type="NCBI Taxonomy" id="44250"/>
    <lineage>
        <taxon>Bacteria</taxon>
        <taxon>Bacillati</taxon>
        <taxon>Bacillota</taxon>
        <taxon>Bacilli</taxon>
        <taxon>Bacillales</taxon>
        <taxon>Paenibacillaceae</taxon>
        <taxon>Paenibacillus</taxon>
    </lineage>
</organism>
<sequence length="63" mass="7431">MVTPDAMISYKIGSTAYRRACARAMTRDDVIFLEDWNINNDRSHIPALEAFVFLSWNLYNMWK</sequence>
<comment type="caution">
    <text evidence="1">The sequence shown here is derived from an EMBL/GenBank/DDBJ whole genome shotgun (WGS) entry which is preliminary data.</text>
</comment>